<dbReference type="RefSeq" id="XP_038072239.1">
    <property type="nucleotide sequence ID" value="XM_038216311.1"/>
</dbReference>
<name>A0A914B8C6_PATMI</name>
<dbReference type="OMA" id="KRRDYTG"/>
<feature type="region of interest" description="Disordered" evidence="7">
    <location>
        <begin position="821"/>
        <end position="847"/>
    </location>
</feature>
<keyword evidence="3" id="KW-0507">mRNA processing</keyword>
<feature type="compositionally biased region" description="Basic residues" evidence="7">
    <location>
        <begin position="33"/>
        <end position="46"/>
    </location>
</feature>
<keyword evidence="6" id="KW-0175">Coiled coil</keyword>
<feature type="compositionally biased region" description="Basic and acidic residues" evidence="7">
    <location>
        <begin position="177"/>
        <end position="192"/>
    </location>
</feature>
<accession>A0A914B8C6</accession>
<dbReference type="InterPro" id="IPR045347">
    <property type="entry name" value="HIND"/>
</dbReference>
<reference evidence="8" key="1">
    <citation type="submission" date="2022-11" db="UniProtKB">
        <authorList>
            <consortium name="EnsemblMetazoa"/>
        </authorList>
    </citation>
    <scope>IDENTIFICATION</scope>
</reference>
<dbReference type="Pfam" id="PF19252">
    <property type="entry name" value="HIND"/>
    <property type="match status" value="1"/>
</dbReference>
<dbReference type="EnsemblMetazoa" id="XM_038216311.1">
    <property type="protein sequence ID" value="XP_038072239.1"/>
    <property type="gene ID" value="LOC119740858"/>
</dbReference>
<dbReference type="Pfam" id="PF03343">
    <property type="entry name" value="SART-1"/>
    <property type="match status" value="1"/>
</dbReference>
<feature type="compositionally biased region" description="Acidic residues" evidence="7">
    <location>
        <begin position="500"/>
        <end position="526"/>
    </location>
</feature>
<dbReference type="PANTHER" id="PTHR14152:SF5">
    <property type="entry name" value="U4_U6.U5 TRI-SNRNP-ASSOCIATED PROTEIN 1"/>
    <property type="match status" value="1"/>
</dbReference>
<dbReference type="GeneID" id="119740858"/>
<dbReference type="PANTHER" id="PTHR14152">
    <property type="entry name" value="SQUAMOUS CELL CARCINOMA ANTIGEN RECOGNISED BY CYTOTOXIC T LYMPHOCYTES"/>
    <property type="match status" value="1"/>
</dbReference>
<evidence type="ECO:0000313" key="9">
    <source>
        <dbReference type="Proteomes" id="UP000887568"/>
    </source>
</evidence>
<comment type="similarity">
    <text evidence="2">Belongs to the SNU66/SART1 family.</text>
</comment>
<evidence type="ECO:0000313" key="8">
    <source>
        <dbReference type="EnsemblMetazoa" id="XP_038072239.1"/>
    </source>
</evidence>
<evidence type="ECO:0000256" key="5">
    <source>
        <dbReference type="ARBA" id="ARBA00023242"/>
    </source>
</evidence>
<dbReference type="GO" id="GO:0046540">
    <property type="term" value="C:U4/U6 x U5 tri-snRNP complex"/>
    <property type="evidence" value="ECO:0007669"/>
    <property type="project" value="InterPro"/>
</dbReference>
<feature type="coiled-coil region" evidence="6">
    <location>
        <begin position="209"/>
        <end position="264"/>
    </location>
</feature>
<dbReference type="GO" id="GO:0000481">
    <property type="term" value="P:maturation of 5S rRNA"/>
    <property type="evidence" value="ECO:0007669"/>
    <property type="project" value="TreeGrafter"/>
</dbReference>
<dbReference type="AlphaFoldDB" id="A0A914B8C6"/>
<feature type="coiled-coil region" evidence="6">
    <location>
        <begin position="528"/>
        <end position="562"/>
    </location>
</feature>
<sequence>MGSSKKHKDRDRDEKRHKHKRDKDRDADERKEHREKKRHKHRHRSRSPRDDIGEADKRDRHDRKKKHRHDKRDRSSSPSEDGGRAGPVPDTFVDEVFQLVKEEIDGESKKKIAPSSAGASGGSVKVEKDQEPISEKTGSGYVESLSIAETNKIRAKLGLPPLKVDGNASQPTAEGGDGAKKEGEDVHKPAVNLGEKRKAEEIKAKLALIKEKRKINQKLQKVKKIAQQEEDLDDVTAWVERSRKNQLERDMAAKRAKMLEEMDEEFGIGTLVENEFAPKKDEAYSSKHIRDLKVLHSVGSFKEGKNVILTLKDADVLGEDEDELMNVNILDDEKAAKNVELRKKKKDYRPYEGDTIDEYGIMKPRDVLTKYDEEIEGAKIESFRLGDSASYDDEEKCLERIRANLQAQAVSLDFKAPTLASEYYTPAEMEAFKKPKKKKFKRKIKKKFTVDDLTPDDADASDDHGSRGRMRRRPAEDSITDNGEAPSVEGLDGDQQPMDMDLDLPDVEQSDIMGPDEEDDLYSGPPIEDEAEQELQMVLSKARKLKQKKSKTQAKVEEKIAEEVAKIQQEPMDAESTAPSIALPLIGSSSGASKGINITLNSTSEFCRTLGEIPTYGLAGNREEDEDEILDYERERQEMEDLGDEAGQEGWSTVNLEQEEDTYTGQDVAGPVLEEEPTVQMGIAGALNLAVKKGYIEQEFIKAVPKSKNVEDLEAKNFTVEDKNYNDIDAKYNKHDRYRGPLADFKEKEGYKPDVQLKYVDDNGRDINQKEAFRQLSHRFHGKGSGKMKTDKRAKKQMEIEAMKKMSSTDTPLNTVAMMKQKQKQTQSPFILLSGGSKSLTANTLAK</sequence>
<feature type="compositionally biased region" description="Basic and acidic residues" evidence="7">
    <location>
        <begin position="23"/>
        <end position="32"/>
    </location>
</feature>
<dbReference type="GO" id="GO:0045292">
    <property type="term" value="P:mRNA cis splicing, via spliceosome"/>
    <property type="evidence" value="ECO:0007669"/>
    <property type="project" value="TreeGrafter"/>
</dbReference>
<evidence type="ECO:0000256" key="6">
    <source>
        <dbReference type="SAM" id="Coils"/>
    </source>
</evidence>
<keyword evidence="9" id="KW-1185">Reference proteome</keyword>
<feature type="compositionally biased region" description="Polar residues" evidence="7">
    <location>
        <begin position="836"/>
        <end position="847"/>
    </location>
</feature>
<evidence type="ECO:0000256" key="7">
    <source>
        <dbReference type="SAM" id="MobiDB-lite"/>
    </source>
</evidence>
<dbReference type="CTD" id="9092"/>
<evidence type="ECO:0008006" key="10">
    <source>
        <dbReference type="Google" id="ProtNLM"/>
    </source>
</evidence>
<feature type="region of interest" description="Disordered" evidence="7">
    <location>
        <begin position="451"/>
        <end position="526"/>
    </location>
</feature>
<dbReference type="Proteomes" id="UP000887568">
    <property type="component" value="Unplaced"/>
</dbReference>
<evidence type="ECO:0000256" key="1">
    <source>
        <dbReference type="ARBA" id="ARBA00004123"/>
    </source>
</evidence>
<feature type="compositionally biased region" description="Basic and acidic residues" evidence="7">
    <location>
        <begin position="125"/>
        <end position="134"/>
    </location>
</feature>
<protein>
    <recommendedName>
        <fullName evidence="10">U4/U6.U5 tri-snRNP-associated protein 1</fullName>
    </recommendedName>
</protein>
<dbReference type="OrthoDB" id="5583at2759"/>
<feature type="compositionally biased region" description="Basic and acidic residues" evidence="7">
    <location>
        <begin position="47"/>
        <end position="59"/>
    </location>
</feature>
<keyword evidence="5" id="KW-0539">Nucleus</keyword>
<keyword evidence="4" id="KW-0508">mRNA splicing</keyword>
<feature type="compositionally biased region" description="Basic residues" evidence="7">
    <location>
        <begin position="1"/>
        <end position="22"/>
    </location>
</feature>
<proteinExistence type="inferred from homology"/>
<feature type="compositionally biased region" description="Basic and acidic residues" evidence="7">
    <location>
        <begin position="100"/>
        <end position="110"/>
    </location>
</feature>
<evidence type="ECO:0000256" key="2">
    <source>
        <dbReference type="ARBA" id="ARBA00006076"/>
    </source>
</evidence>
<feature type="coiled-coil region" evidence="6">
    <location>
        <begin position="622"/>
        <end position="649"/>
    </location>
</feature>
<dbReference type="InterPro" id="IPR005011">
    <property type="entry name" value="SNU66/SART1"/>
</dbReference>
<feature type="compositionally biased region" description="Basic residues" evidence="7">
    <location>
        <begin position="60"/>
        <end position="71"/>
    </location>
</feature>
<evidence type="ECO:0000256" key="3">
    <source>
        <dbReference type="ARBA" id="ARBA00022664"/>
    </source>
</evidence>
<feature type="region of interest" description="Disordered" evidence="7">
    <location>
        <begin position="1"/>
        <end position="137"/>
    </location>
</feature>
<feature type="region of interest" description="Disordered" evidence="7">
    <location>
        <begin position="157"/>
        <end position="192"/>
    </location>
</feature>
<evidence type="ECO:0000256" key="4">
    <source>
        <dbReference type="ARBA" id="ARBA00023187"/>
    </source>
</evidence>
<comment type="subcellular location">
    <subcellularLocation>
        <location evidence="1">Nucleus</location>
    </subcellularLocation>
</comment>
<organism evidence="8 9">
    <name type="scientific">Patiria miniata</name>
    <name type="common">Bat star</name>
    <name type="synonym">Asterina miniata</name>
    <dbReference type="NCBI Taxonomy" id="46514"/>
    <lineage>
        <taxon>Eukaryota</taxon>
        <taxon>Metazoa</taxon>
        <taxon>Echinodermata</taxon>
        <taxon>Eleutherozoa</taxon>
        <taxon>Asterozoa</taxon>
        <taxon>Asteroidea</taxon>
        <taxon>Valvatacea</taxon>
        <taxon>Valvatida</taxon>
        <taxon>Asterinidae</taxon>
        <taxon>Patiria</taxon>
    </lineage>
</organism>